<dbReference type="InterPro" id="IPR051710">
    <property type="entry name" value="Phosphatase_SH3-domain"/>
</dbReference>
<dbReference type="InterPro" id="IPR029033">
    <property type="entry name" value="His_PPase_superfam"/>
</dbReference>
<dbReference type="Proteomes" id="UP000232323">
    <property type="component" value="Unassembled WGS sequence"/>
</dbReference>
<sequence length="523" mass="57172">MINTKLKTQQVVIMRHAERLDDIDKDWSSARPWDTPLSERGLEEACKVGESLKAQGLLLTRIYCSPFLRCIQTALRVAQALSDITKVTVCWGLSEALFRIQDCPKGSLNTWIWGQEGPPSLHTCFGLLDSSAITFPHISLQLSLTDSRSMQRSSSLHTDEPKRSPEILRLQRSLSNGVNFLDSTTLGLSHCPVAPERAEEAMSRFKSVINLIADAHPDENVLLVTHGDAVGHAVTMCQPEAVAYEVSYTGYLIMKRTQCSRAQTSVDPCPELPADIWSLMAAAASSVQRKALSSVPQHTVGSLKSDVRIRGMEAEIRGKHASDLPASVANVRECSGSVAGYPGTPSGDSLGFATCHQEGDSLVSDVQSSCYPGAVAEEGCYMAEDNLISSCRHDSNSSQSQLKGDSIEKMKDAVNSAAASTTLGWDGYDQLQATQVEEAVREQPLQLRQHCDVSAEEECDGRFEMIIQENSLSYDIDCTEDESKDYLNVSEGALKEPPVWGLWGLMHGQEECSACGVHWIVMD</sequence>
<dbReference type="PANTHER" id="PTHR16469">
    <property type="entry name" value="UBIQUITIN-ASSOCIATED AND SH3 DOMAIN-CONTAINING BA-RELATED"/>
    <property type="match status" value="1"/>
</dbReference>
<evidence type="ECO:0000313" key="2">
    <source>
        <dbReference type="Proteomes" id="UP000232323"/>
    </source>
</evidence>
<accession>A0A250WPJ8</accession>
<organism evidence="1 2">
    <name type="scientific">Chlamydomonas eustigma</name>
    <dbReference type="NCBI Taxonomy" id="1157962"/>
    <lineage>
        <taxon>Eukaryota</taxon>
        <taxon>Viridiplantae</taxon>
        <taxon>Chlorophyta</taxon>
        <taxon>core chlorophytes</taxon>
        <taxon>Chlorophyceae</taxon>
        <taxon>CS clade</taxon>
        <taxon>Chlamydomonadales</taxon>
        <taxon>Chlamydomonadaceae</taxon>
        <taxon>Chlamydomonas</taxon>
    </lineage>
</organism>
<dbReference type="PANTHER" id="PTHR16469:SF27">
    <property type="entry name" value="UBIQUITIN-ASSOCIATED AND SH3 DOMAIN-CONTAINING BA-RELATED"/>
    <property type="match status" value="1"/>
</dbReference>
<proteinExistence type="predicted"/>
<gene>
    <name evidence="1" type="ORF">CEUSTIGMA_g167.t1</name>
</gene>
<protein>
    <recommendedName>
        <fullName evidence="3">Phosphoglycerate mutase family protein</fullName>
    </recommendedName>
</protein>
<dbReference type="AlphaFoldDB" id="A0A250WPJ8"/>
<evidence type="ECO:0008006" key="3">
    <source>
        <dbReference type="Google" id="ProtNLM"/>
    </source>
</evidence>
<dbReference type="CDD" id="cd07067">
    <property type="entry name" value="HP_PGM_like"/>
    <property type="match status" value="1"/>
</dbReference>
<reference evidence="1 2" key="1">
    <citation type="submission" date="2017-08" db="EMBL/GenBank/DDBJ databases">
        <title>Acidophilic green algal genome provides insights into adaptation to an acidic environment.</title>
        <authorList>
            <person name="Hirooka S."/>
            <person name="Hirose Y."/>
            <person name="Kanesaki Y."/>
            <person name="Higuchi S."/>
            <person name="Fujiwara T."/>
            <person name="Onuma R."/>
            <person name="Era A."/>
            <person name="Ohbayashi R."/>
            <person name="Uzuka A."/>
            <person name="Nozaki H."/>
            <person name="Yoshikawa H."/>
            <person name="Miyagishima S.Y."/>
        </authorList>
    </citation>
    <scope>NUCLEOTIDE SEQUENCE [LARGE SCALE GENOMIC DNA]</scope>
    <source>
        <strain evidence="1 2">NIES-2499</strain>
    </source>
</reference>
<name>A0A250WPJ8_9CHLO</name>
<dbReference type="EMBL" id="BEGY01000001">
    <property type="protein sequence ID" value="GAX72711.1"/>
    <property type="molecule type" value="Genomic_DNA"/>
</dbReference>
<keyword evidence="2" id="KW-1185">Reference proteome</keyword>
<dbReference type="STRING" id="1157962.A0A250WPJ8"/>
<dbReference type="OrthoDB" id="414418at2759"/>
<comment type="caution">
    <text evidence="1">The sequence shown here is derived from an EMBL/GenBank/DDBJ whole genome shotgun (WGS) entry which is preliminary data.</text>
</comment>
<dbReference type="InterPro" id="IPR013078">
    <property type="entry name" value="His_Pase_superF_clade-1"/>
</dbReference>
<dbReference type="Pfam" id="PF00300">
    <property type="entry name" value="His_Phos_1"/>
    <property type="match status" value="1"/>
</dbReference>
<dbReference type="SMART" id="SM00855">
    <property type="entry name" value="PGAM"/>
    <property type="match status" value="1"/>
</dbReference>
<dbReference type="SUPFAM" id="SSF53254">
    <property type="entry name" value="Phosphoglycerate mutase-like"/>
    <property type="match status" value="1"/>
</dbReference>
<dbReference type="Gene3D" id="3.40.50.1240">
    <property type="entry name" value="Phosphoglycerate mutase-like"/>
    <property type="match status" value="1"/>
</dbReference>
<evidence type="ECO:0000313" key="1">
    <source>
        <dbReference type="EMBL" id="GAX72711.1"/>
    </source>
</evidence>